<dbReference type="PROSITE" id="PS51192">
    <property type="entry name" value="HELICASE_ATP_BIND_1"/>
    <property type="match status" value="1"/>
</dbReference>
<evidence type="ECO:0000259" key="2">
    <source>
        <dbReference type="PROSITE" id="PS51192"/>
    </source>
</evidence>
<dbReference type="CDD" id="cd18793">
    <property type="entry name" value="SF2_C_SNF"/>
    <property type="match status" value="1"/>
</dbReference>
<dbReference type="SMART" id="SM00487">
    <property type="entry name" value="DEXDc"/>
    <property type="match status" value="1"/>
</dbReference>
<dbReference type="GO" id="GO:0016787">
    <property type="term" value="F:hydrolase activity"/>
    <property type="evidence" value="ECO:0007669"/>
    <property type="project" value="UniProtKB-KW"/>
</dbReference>
<evidence type="ECO:0000313" key="4">
    <source>
        <dbReference type="EMBL" id="HIZ46179.1"/>
    </source>
</evidence>
<evidence type="ECO:0000259" key="3">
    <source>
        <dbReference type="PROSITE" id="PS51194"/>
    </source>
</evidence>
<dbReference type="GO" id="GO:0031297">
    <property type="term" value="P:replication fork processing"/>
    <property type="evidence" value="ECO:0007669"/>
    <property type="project" value="TreeGrafter"/>
</dbReference>
<comment type="caution">
    <text evidence="4">The sequence shown here is derived from an EMBL/GenBank/DDBJ whole genome shotgun (WGS) entry which is preliminary data.</text>
</comment>
<dbReference type="CDD" id="cd10311">
    <property type="entry name" value="PLDc_N_DEXD_c"/>
    <property type="match status" value="1"/>
</dbReference>
<dbReference type="Pfam" id="PF00271">
    <property type="entry name" value="Helicase_C"/>
    <property type="match status" value="1"/>
</dbReference>
<organism evidence="4 5">
    <name type="scientific">Candidatus Olsenella pullistercoris</name>
    <dbReference type="NCBI Taxonomy" id="2838712"/>
    <lineage>
        <taxon>Bacteria</taxon>
        <taxon>Bacillati</taxon>
        <taxon>Actinomycetota</taxon>
        <taxon>Coriobacteriia</taxon>
        <taxon>Coriobacteriales</taxon>
        <taxon>Atopobiaceae</taxon>
        <taxon>Olsenella</taxon>
    </lineage>
</organism>
<dbReference type="EMBL" id="DXBM01000036">
    <property type="protein sequence ID" value="HIZ46179.1"/>
    <property type="molecule type" value="Genomic_DNA"/>
</dbReference>
<dbReference type="InterPro" id="IPR038718">
    <property type="entry name" value="SNF2-like_sf"/>
</dbReference>
<accession>A0A9D2JEX9</accession>
<dbReference type="SMART" id="SM00490">
    <property type="entry name" value="HELICc"/>
    <property type="match status" value="1"/>
</dbReference>
<keyword evidence="4" id="KW-0547">Nucleotide-binding</keyword>
<feature type="domain" description="Helicase C-terminal" evidence="3">
    <location>
        <begin position="696"/>
        <end position="877"/>
    </location>
</feature>
<reference evidence="4" key="2">
    <citation type="submission" date="2021-04" db="EMBL/GenBank/DDBJ databases">
        <authorList>
            <person name="Gilroy R."/>
        </authorList>
    </citation>
    <scope>NUCLEOTIDE SEQUENCE</scope>
    <source>
        <strain evidence="4">ChiHjej12B11-14209</strain>
    </source>
</reference>
<dbReference type="Gene3D" id="3.40.50.10810">
    <property type="entry name" value="Tandem AAA-ATPase domain"/>
    <property type="match status" value="1"/>
</dbReference>
<dbReference type="InterPro" id="IPR027417">
    <property type="entry name" value="P-loop_NTPase"/>
</dbReference>
<dbReference type="InterPro" id="IPR001650">
    <property type="entry name" value="Helicase_C-like"/>
</dbReference>
<dbReference type="GO" id="GO:0006281">
    <property type="term" value="P:DNA repair"/>
    <property type="evidence" value="ECO:0007669"/>
    <property type="project" value="TreeGrafter"/>
</dbReference>
<protein>
    <submittedName>
        <fullName evidence="4">Helicase</fullName>
    </submittedName>
</protein>
<dbReference type="AlphaFoldDB" id="A0A9D2JEX9"/>
<proteinExistence type="predicted"/>
<gene>
    <name evidence="4" type="ORF">IAA19_04080</name>
</gene>
<keyword evidence="4" id="KW-0347">Helicase</keyword>
<reference evidence="4" key="1">
    <citation type="journal article" date="2021" name="PeerJ">
        <title>Extensive microbial diversity within the chicken gut microbiome revealed by metagenomics and culture.</title>
        <authorList>
            <person name="Gilroy R."/>
            <person name="Ravi A."/>
            <person name="Getino M."/>
            <person name="Pursley I."/>
            <person name="Horton D.L."/>
            <person name="Alikhan N.F."/>
            <person name="Baker D."/>
            <person name="Gharbi K."/>
            <person name="Hall N."/>
            <person name="Watson M."/>
            <person name="Adriaenssens E.M."/>
            <person name="Foster-Nyarko E."/>
            <person name="Jarju S."/>
            <person name="Secka A."/>
            <person name="Antonio M."/>
            <person name="Oren A."/>
            <person name="Chaudhuri R.R."/>
            <person name="La Ragione R."/>
            <person name="Hildebrand F."/>
            <person name="Pallen M.J."/>
        </authorList>
    </citation>
    <scope>NUCLEOTIDE SEQUENCE</scope>
    <source>
        <strain evidence="4">ChiHjej12B11-14209</strain>
    </source>
</reference>
<dbReference type="Proteomes" id="UP000824062">
    <property type="component" value="Unassembled WGS sequence"/>
</dbReference>
<dbReference type="PANTHER" id="PTHR45766:SF6">
    <property type="entry name" value="SWI_SNF-RELATED MATRIX-ASSOCIATED ACTIN-DEPENDENT REGULATOR OF CHROMATIN SUBFAMILY A-LIKE PROTEIN 1"/>
    <property type="match status" value="1"/>
</dbReference>
<dbReference type="SUPFAM" id="SSF52540">
    <property type="entry name" value="P-loop containing nucleoside triphosphate hydrolases"/>
    <property type="match status" value="2"/>
</dbReference>
<sequence length="1086" mass="122588">MDNAFFDNRTTILKDDLVRVIREGDTVSVAASVFSMYAFNELREQLESLDGFRFIYTEPTFAKERAKKEQREFYIPRLSREQGLYGTEFEIKLRNELTQKAVASECASWIRAKARFRSATAGQAPVAPALTVSGKEDASTYMPFQRFTVGELGVGDHPTVTGVSRLDTSTSRQFLAMFDQAWKNGGLEDVTDTVVDNIQAMYRENAPELVYYAALYRIFHDFLDDVSADNLPKEGAGLRDSAIWNMLYDFQQDAVLSVINKLQTYKGCILADSVGLGKTFTALGVIKYYELCNRYVLVLCPKKLSDNWMVYRNRQANNPFADKPFRYDVLYHTDLSRKRGKTVTGIDLETFNWGSYDLVVIDESHNFRNGEDSATAAKDDGTGGTENRYQRLLNHVIKGGFDDTKVLMLSATPVNNRFRDLRNQLALAYQGDPDGWSEKLGLSANVEDVFRNAQGVFNMWSKLPAEERSTEALTDSLDFDFFKVLDQVTVARSRKHIQRYYDVNAIGPFPRRNDPISIYPKLSTLPNSTTYSEIANSLDLLKLAVYIPSHYLLPSARGKYEDKNGNLTTSGRETGVRKLMAANLLKRLESSVSSFRLTLERVFSVMNQCLNTIEVFKAEGMASAKVDASSFGDGFDLDYEDADFMDFSVGGKTQFDLHDLDWKSWERDVRDDAQTIEGLLEMIRGIDAEHDDKLLRLERLIAEKVENPINPGNKKVIVFTAFADTANYLYEHVSEFASRELRLGVAEVTGSGGGKTNVEGVRGDLSEILTCFSPVSKDRDKVYPRLRGKDIDILIATDCISEGQNLQDCDYLINYDIHWNPVRIVQRFGRVDRIGSKNDVIQLVNFWPDDDLDNYINLKARVENRMHAVVMTSTGDDDYINEDEKGDLEYRKQQLEQMKHEVVDLEDVSGGVSITDLGLNDFRMDLVSYYQENPNIDSVPTGIDAVVEGDTPGIIFVLRNVNQELDAKTRNQIHPFYLVYVSEEGEVVHGYLDPKESLDAMRRPCKGKSEPDAALCRAYNKATKNGRDMRAASSLLRSAIESIVEEKAEADLDSFFSGGTTSFLENDVAGLDDFELVCFLVVRPRA</sequence>
<keyword evidence="4" id="KW-0067">ATP-binding</keyword>
<dbReference type="Gene3D" id="3.40.50.300">
    <property type="entry name" value="P-loop containing nucleotide triphosphate hydrolases"/>
    <property type="match status" value="1"/>
</dbReference>
<dbReference type="Pfam" id="PF00176">
    <property type="entry name" value="SNF2-rel_dom"/>
    <property type="match status" value="1"/>
</dbReference>
<dbReference type="PROSITE" id="PS51194">
    <property type="entry name" value="HELICASE_CTER"/>
    <property type="match status" value="1"/>
</dbReference>
<dbReference type="InterPro" id="IPR049730">
    <property type="entry name" value="SNF2/RAD54-like_C"/>
</dbReference>
<name>A0A9D2JEX9_9ACTN</name>
<feature type="domain" description="Helicase ATP-binding" evidence="2">
    <location>
        <begin position="259"/>
        <end position="431"/>
    </location>
</feature>
<dbReference type="InterPro" id="IPR014001">
    <property type="entry name" value="Helicase_ATP-bd"/>
</dbReference>
<dbReference type="InterPro" id="IPR000330">
    <property type="entry name" value="SNF2_N"/>
</dbReference>
<dbReference type="GO" id="GO:0005524">
    <property type="term" value="F:ATP binding"/>
    <property type="evidence" value="ECO:0007669"/>
    <property type="project" value="InterPro"/>
</dbReference>
<evidence type="ECO:0000256" key="1">
    <source>
        <dbReference type="ARBA" id="ARBA00022801"/>
    </source>
</evidence>
<evidence type="ECO:0000313" key="5">
    <source>
        <dbReference type="Proteomes" id="UP000824062"/>
    </source>
</evidence>
<keyword evidence="1" id="KW-0378">Hydrolase</keyword>
<dbReference type="GO" id="GO:0004386">
    <property type="term" value="F:helicase activity"/>
    <property type="evidence" value="ECO:0007669"/>
    <property type="project" value="UniProtKB-KW"/>
</dbReference>
<dbReference type="PANTHER" id="PTHR45766">
    <property type="entry name" value="DNA ANNEALING HELICASE AND ENDONUCLEASE ZRANB3 FAMILY MEMBER"/>
    <property type="match status" value="1"/>
</dbReference>